<feature type="compositionally biased region" description="Basic and acidic residues" evidence="1">
    <location>
        <begin position="18"/>
        <end position="27"/>
    </location>
</feature>
<proteinExistence type="predicted"/>
<evidence type="ECO:0000313" key="2">
    <source>
        <dbReference type="EMBL" id="KAK5277821.1"/>
    </source>
</evidence>
<protein>
    <submittedName>
        <fullName evidence="2">Uncharacterized protein</fullName>
    </submittedName>
</protein>
<feature type="non-terminal residue" evidence="2">
    <location>
        <position position="131"/>
    </location>
</feature>
<evidence type="ECO:0000313" key="3">
    <source>
        <dbReference type="Proteomes" id="UP001357485"/>
    </source>
</evidence>
<evidence type="ECO:0000256" key="1">
    <source>
        <dbReference type="SAM" id="MobiDB-lite"/>
    </source>
</evidence>
<gene>
    <name evidence="2" type="ORF">LTR16_009313</name>
</gene>
<organism evidence="2 3">
    <name type="scientific">Cryomyces antarcticus</name>
    <dbReference type="NCBI Taxonomy" id="329879"/>
    <lineage>
        <taxon>Eukaryota</taxon>
        <taxon>Fungi</taxon>
        <taxon>Dikarya</taxon>
        <taxon>Ascomycota</taxon>
        <taxon>Pezizomycotina</taxon>
        <taxon>Dothideomycetes</taxon>
        <taxon>Dothideomycetes incertae sedis</taxon>
        <taxon>Cryomyces</taxon>
    </lineage>
</organism>
<name>A0ABR0M2S3_9PEZI</name>
<sequence>QPAARLRQAAGRAAGDPAEARQDDLARRGQPGLARAAHLPDVPPRLRAAGRPALGPHRPAQVLRHPLRPRHRRRGRQHLRRPRPDAGRHGQRRGDVPSHLQVRCHPGRHRGDPGRSGRQAGHEGLPEEHAV</sequence>
<comment type="caution">
    <text evidence="2">The sequence shown here is derived from an EMBL/GenBank/DDBJ whole genome shotgun (WGS) entry which is preliminary data.</text>
</comment>
<reference evidence="2 3" key="1">
    <citation type="submission" date="2023-08" db="EMBL/GenBank/DDBJ databases">
        <title>Black Yeasts Isolated from many extreme environments.</title>
        <authorList>
            <person name="Coleine C."/>
            <person name="Stajich J.E."/>
            <person name="Selbmann L."/>
        </authorList>
    </citation>
    <scope>NUCLEOTIDE SEQUENCE [LARGE SCALE GENOMIC DNA]</scope>
    <source>
        <strain evidence="2 3">CCFEE 536</strain>
    </source>
</reference>
<feature type="compositionally biased region" description="Basic and acidic residues" evidence="1">
    <location>
        <begin position="82"/>
        <end position="96"/>
    </location>
</feature>
<dbReference type="Proteomes" id="UP001357485">
    <property type="component" value="Unassembled WGS sequence"/>
</dbReference>
<feature type="compositionally biased region" description="Basic residues" evidence="1">
    <location>
        <begin position="65"/>
        <end position="81"/>
    </location>
</feature>
<keyword evidence="3" id="KW-1185">Reference proteome</keyword>
<feature type="non-terminal residue" evidence="2">
    <location>
        <position position="1"/>
    </location>
</feature>
<dbReference type="EMBL" id="JAVRRA010002405">
    <property type="protein sequence ID" value="KAK5277821.1"/>
    <property type="molecule type" value="Genomic_DNA"/>
</dbReference>
<feature type="compositionally biased region" description="Low complexity" evidence="1">
    <location>
        <begin position="1"/>
        <end position="17"/>
    </location>
</feature>
<feature type="region of interest" description="Disordered" evidence="1">
    <location>
        <begin position="1"/>
        <end position="131"/>
    </location>
</feature>
<feature type="compositionally biased region" description="Basic and acidic residues" evidence="1">
    <location>
        <begin position="109"/>
        <end position="131"/>
    </location>
</feature>
<accession>A0ABR0M2S3</accession>